<dbReference type="Proteomes" id="UP000001542">
    <property type="component" value="Unassembled WGS sequence"/>
</dbReference>
<dbReference type="RefSeq" id="XP_001300401.1">
    <property type="nucleotide sequence ID" value="XM_001300400.1"/>
</dbReference>
<proteinExistence type="predicted"/>
<dbReference type="SMR" id="A2G5U6"/>
<evidence type="ECO:0000313" key="1">
    <source>
        <dbReference type="EMBL" id="EAX87471.1"/>
    </source>
</evidence>
<dbReference type="VEuPathDB" id="TrichDB:TVAGG3_0010190"/>
<dbReference type="OrthoDB" id="10487636at2759"/>
<organism evidence="1 2">
    <name type="scientific">Trichomonas vaginalis (strain ATCC PRA-98 / G3)</name>
    <dbReference type="NCBI Taxonomy" id="412133"/>
    <lineage>
        <taxon>Eukaryota</taxon>
        <taxon>Metamonada</taxon>
        <taxon>Parabasalia</taxon>
        <taxon>Trichomonadida</taxon>
        <taxon>Trichomonadidae</taxon>
        <taxon>Trichomonas</taxon>
    </lineage>
</organism>
<dbReference type="InterPro" id="IPR037191">
    <property type="entry name" value="VPS9_dom_sf"/>
</dbReference>
<name>A2G5U6_TRIV3</name>
<dbReference type="SUPFAM" id="SSF109993">
    <property type="entry name" value="VPS9 domain"/>
    <property type="match status" value="1"/>
</dbReference>
<dbReference type="Gene3D" id="1.20.1050.80">
    <property type="entry name" value="VPS9 domain"/>
    <property type="match status" value="1"/>
</dbReference>
<reference evidence="1" key="2">
    <citation type="journal article" date="2007" name="Science">
        <title>Draft genome sequence of the sexually transmitted pathogen Trichomonas vaginalis.</title>
        <authorList>
            <person name="Carlton J.M."/>
            <person name="Hirt R.P."/>
            <person name="Silva J.C."/>
            <person name="Delcher A.L."/>
            <person name="Schatz M."/>
            <person name="Zhao Q."/>
            <person name="Wortman J.R."/>
            <person name="Bidwell S.L."/>
            <person name="Alsmark U.C.M."/>
            <person name="Besteiro S."/>
            <person name="Sicheritz-Ponten T."/>
            <person name="Noel C.J."/>
            <person name="Dacks J.B."/>
            <person name="Foster P.G."/>
            <person name="Simillion C."/>
            <person name="Van de Peer Y."/>
            <person name="Miranda-Saavedra D."/>
            <person name="Barton G.J."/>
            <person name="Westrop G.D."/>
            <person name="Mueller S."/>
            <person name="Dessi D."/>
            <person name="Fiori P.L."/>
            <person name="Ren Q."/>
            <person name="Paulsen I."/>
            <person name="Zhang H."/>
            <person name="Bastida-Corcuera F.D."/>
            <person name="Simoes-Barbosa A."/>
            <person name="Brown M.T."/>
            <person name="Hayes R.D."/>
            <person name="Mukherjee M."/>
            <person name="Okumura C.Y."/>
            <person name="Schneider R."/>
            <person name="Smith A.J."/>
            <person name="Vanacova S."/>
            <person name="Villalvazo M."/>
            <person name="Haas B.J."/>
            <person name="Pertea M."/>
            <person name="Feldblyum T.V."/>
            <person name="Utterback T.R."/>
            <person name="Shu C.L."/>
            <person name="Osoegawa K."/>
            <person name="de Jong P.J."/>
            <person name="Hrdy I."/>
            <person name="Horvathova L."/>
            <person name="Zubacova Z."/>
            <person name="Dolezal P."/>
            <person name="Malik S.B."/>
            <person name="Logsdon J.M. Jr."/>
            <person name="Henze K."/>
            <person name="Gupta A."/>
            <person name="Wang C.C."/>
            <person name="Dunne R.L."/>
            <person name="Upcroft J.A."/>
            <person name="Upcroft P."/>
            <person name="White O."/>
            <person name="Salzberg S.L."/>
            <person name="Tang P."/>
            <person name="Chiu C.-H."/>
            <person name="Lee Y.-S."/>
            <person name="Embley T.M."/>
            <person name="Coombs G.H."/>
            <person name="Mottram J.C."/>
            <person name="Tachezy J."/>
            <person name="Fraser-Liggett C.M."/>
            <person name="Johnson P.J."/>
        </authorList>
    </citation>
    <scope>NUCLEOTIDE SEQUENCE [LARGE SCALE GENOMIC DNA]</scope>
    <source>
        <strain evidence="1">G3</strain>
    </source>
</reference>
<gene>
    <name evidence="1" type="ORF">TVAG_148380</name>
</gene>
<sequence length="402" mass="46825">MSFQEYRTVFHNKIIEDIKNLSKSQYHITHNIKSSKVPSPPPRYHDLSKMYHTALFLENELSQTIFAKKEKMFIVLNDLLKLFTTPNLIPDDFIVKVDLDKLASTNGQDCFEIKALTTKYTQFLKSYIRRINIIPDFDYRHRRILKIFELVNKNFDPKLCFFPPSEYQVNFEHFVFAPGTPWLPKLDDLIENFFKYPPETSLKTIIDIAKIICHTFSLTENKHMSMTIGFLFRLVFDEVYPLNTQLLHTNLSEDIVSKIRQMTIAELDPPRDFCPKWNNDDIASVVFKNNEFFKEAIDIIETIHFYSNPLDVLRIIYMALNVIERAASYYANDKSSISMLPFEVMFALLIGTVLGSSTPEIVQLSQFTINYTPKFGLTSEYQFALAKLTALSLHLKSITSQK</sequence>
<evidence type="ECO:0000313" key="2">
    <source>
        <dbReference type="Proteomes" id="UP000001542"/>
    </source>
</evidence>
<dbReference type="AlphaFoldDB" id="A2G5U6"/>
<protein>
    <recommendedName>
        <fullName evidence="3">VPS9 domain-containing protein</fullName>
    </recommendedName>
</protein>
<reference evidence="1" key="1">
    <citation type="submission" date="2006-10" db="EMBL/GenBank/DDBJ databases">
        <authorList>
            <person name="Amadeo P."/>
            <person name="Zhao Q."/>
            <person name="Wortman J."/>
            <person name="Fraser-Liggett C."/>
            <person name="Carlton J."/>
        </authorList>
    </citation>
    <scope>NUCLEOTIDE SEQUENCE</scope>
    <source>
        <strain evidence="1">G3</strain>
    </source>
</reference>
<dbReference type="KEGG" id="tva:4745123"/>
<dbReference type="InParanoid" id="A2G5U6"/>
<keyword evidence="2" id="KW-1185">Reference proteome</keyword>
<accession>A2G5U6</accession>
<dbReference type="VEuPathDB" id="TrichDB:TVAG_148380"/>
<dbReference type="EMBL" id="DS114446">
    <property type="protein sequence ID" value="EAX87471.1"/>
    <property type="molecule type" value="Genomic_DNA"/>
</dbReference>
<evidence type="ECO:0008006" key="3">
    <source>
        <dbReference type="Google" id="ProtNLM"/>
    </source>
</evidence>